<keyword evidence="2" id="KW-1185">Reference proteome</keyword>
<comment type="caution">
    <text evidence="1">The sequence shown here is derived from an EMBL/GenBank/DDBJ whole genome shotgun (WGS) entry which is preliminary data.</text>
</comment>
<organism evidence="1 2">
    <name type="scientific">Acanthopleuribacter pedis</name>
    <dbReference type="NCBI Taxonomy" id="442870"/>
    <lineage>
        <taxon>Bacteria</taxon>
        <taxon>Pseudomonadati</taxon>
        <taxon>Acidobacteriota</taxon>
        <taxon>Holophagae</taxon>
        <taxon>Acanthopleuribacterales</taxon>
        <taxon>Acanthopleuribacteraceae</taxon>
        <taxon>Acanthopleuribacter</taxon>
    </lineage>
</organism>
<dbReference type="PANTHER" id="PTHR35566:SF1">
    <property type="entry name" value="TYPE VI SECRETION SYSTEM BASEPLATE COMPONENT TSSK1"/>
    <property type="match status" value="1"/>
</dbReference>
<proteinExistence type="predicted"/>
<dbReference type="Proteomes" id="UP000664417">
    <property type="component" value="Unassembled WGS sequence"/>
</dbReference>
<dbReference type="Pfam" id="PF05936">
    <property type="entry name" value="T6SS_VasE"/>
    <property type="match status" value="1"/>
</dbReference>
<gene>
    <name evidence="1" type="primary">tssK</name>
    <name evidence="1" type="ORF">J3U88_21520</name>
</gene>
<dbReference type="NCBIfam" id="TIGR03353">
    <property type="entry name" value="VI_chp_4"/>
    <property type="match status" value="1"/>
</dbReference>
<protein>
    <submittedName>
        <fullName evidence="1">Type VI secretion system baseplate subunit TssK</fullName>
    </submittedName>
</protein>
<dbReference type="PANTHER" id="PTHR35566">
    <property type="entry name" value="BLR3599 PROTEIN"/>
    <property type="match status" value="1"/>
</dbReference>
<accession>A0A8J7U620</accession>
<dbReference type="RefSeq" id="WP_207861046.1">
    <property type="nucleotide sequence ID" value="NZ_JAFREP010000021.1"/>
</dbReference>
<dbReference type="AlphaFoldDB" id="A0A8J7U620"/>
<name>A0A8J7U620_9BACT</name>
<reference evidence="1" key="1">
    <citation type="submission" date="2021-03" db="EMBL/GenBank/DDBJ databases">
        <authorList>
            <person name="Wang G."/>
        </authorList>
    </citation>
    <scope>NUCLEOTIDE SEQUENCE</scope>
    <source>
        <strain evidence="1">KCTC 12899</strain>
    </source>
</reference>
<evidence type="ECO:0000313" key="1">
    <source>
        <dbReference type="EMBL" id="MBO1321073.1"/>
    </source>
</evidence>
<dbReference type="EMBL" id="JAFREP010000021">
    <property type="protein sequence ID" value="MBO1321073.1"/>
    <property type="molecule type" value="Genomic_DNA"/>
</dbReference>
<sequence>MYETSVVPPAISWHEGMLLSPQHFQEQDRRIEGLFRFHAQNLEPYYWGVNHLRIDEAALTEGELRLTAVDCVLPDGLVVAYRRGADPSAAEPVLRLGDHRDSLRAAPQKVFLGVIHEADTDGASVSLRRFDSVAGVPVVDMLAGGRVRIPRLAPRLALFLGRPSDMYSALPLLELTVKGEVPEVTDFVHPVLAADRNPEMMRMCRDLSAGLRRKAGNLSAMLADENHGDDGFRRDTRETLACLVAGLPLFETLLNAGRQHPFRLYQALVQLMSALVPLSRSKVPPLLGVYNHDQPINAFREVRDYIASIIDARIHEAFSVEPFQREGETYVVAFRPEWEGCELVLGLGKDADTSQRDVLAWMNGALIGNRRAIPTLRRNRVLGFKRTFVEKLPGLAPGRDTVLFPLSFDEQELAPGEDLVISPSVAFSGDMKPPRLILFVRNKNDLKQ</sequence>
<dbReference type="InterPro" id="IPR010263">
    <property type="entry name" value="T6SS_TssK"/>
</dbReference>
<evidence type="ECO:0000313" key="2">
    <source>
        <dbReference type="Proteomes" id="UP000664417"/>
    </source>
</evidence>